<feature type="domain" description="Putative integrase N-terminal" evidence="3">
    <location>
        <begin position="1"/>
        <end position="83"/>
    </location>
</feature>
<reference evidence="5 6" key="1">
    <citation type="submission" date="2023-10" db="EMBL/GenBank/DDBJ databases">
        <title>Two novel species belonging to the OM43/NOR5 clade.</title>
        <authorList>
            <person name="Park M."/>
        </authorList>
    </citation>
    <scope>NUCLEOTIDE SEQUENCE [LARGE SCALE GENOMIC DNA]</scope>
    <source>
        <strain evidence="5 6">IMCC45268</strain>
    </source>
</reference>
<feature type="domain" description="Integrase catalytic" evidence="4">
    <location>
        <begin position="123"/>
        <end position="233"/>
    </location>
</feature>
<protein>
    <submittedName>
        <fullName evidence="5">Phage integrase N-terminal domain-containing protein</fullName>
    </submittedName>
</protein>
<keyword evidence="6" id="KW-1185">Reference proteome</keyword>
<dbReference type="EMBL" id="CP136865">
    <property type="protein sequence ID" value="WOJ98573.1"/>
    <property type="molecule type" value="Genomic_DNA"/>
</dbReference>
<dbReference type="InterPro" id="IPR024456">
    <property type="entry name" value="Integrase_catalytic_putative"/>
</dbReference>
<sequence length="288" mass="32724">MRQLNYQLKQLCQRNRDGSHATQRNRERILTLVANQLHTLGYRGMSATSLKPKHVDALVNHWRSAELSPGTLKNRMSALRWWAEKVHRENVIARDNAHYGIPDRQFVTGESRAVALEEASLGRVKDEHVRMSLELQKDFGLRREEAIKFQPAYADHVDHIVLKASWTKGGKARVVPIRNESQRATLDRTRALARNGSLIPADRSYRQQLRLYERHTANAGLSKLHGLRHAYAQRRYAEITGRVAPAAGGPAASALTAQQRAQDRAARRTISKELGHEREQVTSVYLGR</sequence>
<accession>A0ABZ0IIR6</accession>
<proteinExistence type="predicted"/>
<evidence type="ECO:0000313" key="5">
    <source>
        <dbReference type="EMBL" id="WOJ98573.1"/>
    </source>
</evidence>
<evidence type="ECO:0000259" key="3">
    <source>
        <dbReference type="Pfam" id="PF12834"/>
    </source>
</evidence>
<dbReference type="InterPro" id="IPR011010">
    <property type="entry name" value="DNA_brk_join_enz"/>
</dbReference>
<dbReference type="Gene3D" id="1.10.150.130">
    <property type="match status" value="1"/>
</dbReference>
<evidence type="ECO:0000313" key="6">
    <source>
        <dbReference type="Proteomes" id="UP001626549"/>
    </source>
</evidence>
<evidence type="ECO:0000256" key="2">
    <source>
        <dbReference type="ARBA" id="ARBA00023172"/>
    </source>
</evidence>
<keyword evidence="2" id="KW-0233">DNA recombination</keyword>
<dbReference type="InterPro" id="IPR013762">
    <property type="entry name" value="Integrase-like_cat_sf"/>
</dbReference>
<dbReference type="Proteomes" id="UP001626549">
    <property type="component" value="Chromosome"/>
</dbReference>
<keyword evidence="1" id="KW-0238">DNA-binding</keyword>
<dbReference type="Pfam" id="PF12834">
    <property type="entry name" value="Phage_int_SAM_2"/>
    <property type="match status" value="1"/>
</dbReference>
<name>A0ABZ0IIR6_9GAMM</name>
<dbReference type="RefSeq" id="WP_407329930.1">
    <property type="nucleotide sequence ID" value="NZ_CP136865.1"/>
</dbReference>
<dbReference type="InterPro" id="IPR010998">
    <property type="entry name" value="Integrase_recombinase_N"/>
</dbReference>
<dbReference type="SUPFAM" id="SSF56349">
    <property type="entry name" value="DNA breaking-rejoining enzymes"/>
    <property type="match status" value="1"/>
</dbReference>
<gene>
    <name evidence="5" type="ORF">R0137_08380</name>
</gene>
<dbReference type="Gene3D" id="1.10.443.10">
    <property type="entry name" value="Intergrase catalytic core"/>
    <property type="match status" value="1"/>
</dbReference>
<evidence type="ECO:0000259" key="4">
    <source>
        <dbReference type="Pfam" id="PF12835"/>
    </source>
</evidence>
<organism evidence="5 6">
    <name type="scientific">Congregibacter brevis</name>
    <dbReference type="NCBI Taxonomy" id="3081201"/>
    <lineage>
        <taxon>Bacteria</taxon>
        <taxon>Pseudomonadati</taxon>
        <taxon>Pseudomonadota</taxon>
        <taxon>Gammaproteobacteria</taxon>
        <taxon>Cellvibrionales</taxon>
        <taxon>Halieaceae</taxon>
        <taxon>Congregibacter</taxon>
    </lineage>
</organism>
<evidence type="ECO:0000256" key="1">
    <source>
        <dbReference type="ARBA" id="ARBA00023125"/>
    </source>
</evidence>
<dbReference type="InterPro" id="IPR024457">
    <property type="entry name" value="Putative_integrase_N"/>
</dbReference>
<dbReference type="Pfam" id="PF12835">
    <property type="entry name" value="Integrase_1"/>
    <property type="match status" value="1"/>
</dbReference>